<evidence type="ECO:0000256" key="1">
    <source>
        <dbReference type="PROSITE-ProRule" id="PRU00371"/>
    </source>
</evidence>
<dbReference type="InterPro" id="IPR004210">
    <property type="entry name" value="BESS_motif"/>
</dbReference>
<dbReference type="AlphaFoldDB" id="A0A182HN70"/>
<dbReference type="PANTHER" id="PTHR12243:SF69">
    <property type="entry name" value="SI:CH73-59F11.3"/>
    <property type="match status" value="1"/>
</dbReference>
<dbReference type="EnsemblMetazoa" id="AARA002706-RA">
    <property type="protein sequence ID" value="AARA002706-PA"/>
    <property type="gene ID" value="AARA002706"/>
</dbReference>
<dbReference type="GO" id="GO:0005634">
    <property type="term" value="C:nucleus"/>
    <property type="evidence" value="ECO:0007669"/>
    <property type="project" value="UniProtKB-SubCell"/>
</dbReference>
<dbReference type="InterPro" id="IPR006578">
    <property type="entry name" value="MADF-dom"/>
</dbReference>
<feature type="compositionally biased region" description="Acidic residues" evidence="2">
    <location>
        <begin position="183"/>
        <end position="196"/>
    </location>
</feature>
<dbReference type="RefSeq" id="XP_040169646.1">
    <property type="nucleotide sequence ID" value="XM_040313712.1"/>
</dbReference>
<evidence type="ECO:0000313" key="3">
    <source>
        <dbReference type="EnsemblMetazoa" id="AARA002706-PA"/>
    </source>
</evidence>
<feature type="compositionally biased region" description="Basic and acidic residues" evidence="2">
    <location>
        <begin position="166"/>
        <end position="182"/>
    </location>
</feature>
<keyword evidence="4" id="KW-1185">Reference proteome</keyword>
<protein>
    <recommendedName>
        <fullName evidence="5">MADF domain-containing protein</fullName>
    </recommendedName>
</protein>
<reference evidence="3" key="1">
    <citation type="submission" date="2022-08" db="UniProtKB">
        <authorList>
            <consortium name="EnsemblMetazoa"/>
        </authorList>
    </citation>
    <scope>IDENTIFICATION</scope>
    <source>
        <strain evidence="3">Dongola</strain>
    </source>
</reference>
<dbReference type="EMBL" id="APCN01001870">
    <property type="status" value="NOT_ANNOTATED_CDS"/>
    <property type="molecule type" value="Genomic_DNA"/>
</dbReference>
<name>A0A182HN70_ANOAR</name>
<dbReference type="GO" id="GO:0003677">
    <property type="term" value="F:DNA binding"/>
    <property type="evidence" value="ECO:0007669"/>
    <property type="project" value="InterPro"/>
</dbReference>
<accession>A0A182HN70</accession>
<dbReference type="VEuPathDB" id="VectorBase:AARA002706"/>
<dbReference type="Pfam" id="PF02944">
    <property type="entry name" value="BESS"/>
    <property type="match status" value="1"/>
</dbReference>
<dbReference type="RefSeq" id="XP_040169647.1">
    <property type="nucleotide sequence ID" value="XM_040313713.1"/>
</dbReference>
<dbReference type="GO" id="GO:0005667">
    <property type="term" value="C:transcription regulator complex"/>
    <property type="evidence" value="ECO:0007669"/>
    <property type="project" value="TreeGrafter"/>
</dbReference>
<comment type="subcellular location">
    <subcellularLocation>
        <location evidence="1">Nucleus</location>
    </subcellularLocation>
</comment>
<dbReference type="RefSeq" id="XP_040169645.1">
    <property type="nucleotide sequence ID" value="XM_040313711.1"/>
</dbReference>
<dbReference type="Pfam" id="PF10545">
    <property type="entry name" value="MADF_DNA_bdg"/>
    <property type="match status" value="1"/>
</dbReference>
<feature type="region of interest" description="Disordered" evidence="2">
    <location>
        <begin position="126"/>
        <end position="222"/>
    </location>
</feature>
<dbReference type="KEGG" id="aara:120904011"/>
<dbReference type="GeneID" id="120904011"/>
<dbReference type="PROSITE" id="PS51031">
    <property type="entry name" value="BESS"/>
    <property type="match status" value="1"/>
</dbReference>
<dbReference type="PANTHER" id="PTHR12243">
    <property type="entry name" value="MADF DOMAIN TRANSCRIPTION FACTOR"/>
    <property type="match status" value="1"/>
</dbReference>
<dbReference type="VEuPathDB" id="VectorBase:AARA21_012983"/>
<organism evidence="3 4">
    <name type="scientific">Anopheles arabiensis</name>
    <name type="common">Mosquito</name>
    <dbReference type="NCBI Taxonomy" id="7173"/>
    <lineage>
        <taxon>Eukaryota</taxon>
        <taxon>Metazoa</taxon>
        <taxon>Ecdysozoa</taxon>
        <taxon>Arthropoda</taxon>
        <taxon>Hexapoda</taxon>
        <taxon>Insecta</taxon>
        <taxon>Pterygota</taxon>
        <taxon>Neoptera</taxon>
        <taxon>Endopterygota</taxon>
        <taxon>Diptera</taxon>
        <taxon>Nematocera</taxon>
        <taxon>Culicoidea</taxon>
        <taxon>Culicidae</taxon>
        <taxon>Anophelinae</taxon>
        <taxon>Anopheles</taxon>
    </lineage>
</organism>
<dbReference type="InterPro" id="IPR039353">
    <property type="entry name" value="TF_Adf1"/>
</dbReference>
<evidence type="ECO:0008006" key="5">
    <source>
        <dbReference type="Google" id="ProtNLM"/>
    </source>
</evidence>
<dbReference type="GO" id="GO:0006357">
    <property type="term" value="P:regulation of transcription by RNA polymerase II"/>
    <property type="evidence" value="ECO:0007669"/>
    <property type="project" value="TreeGrafter"/>
</dbReference>
<proteinExistence type="predicted"/>
<dbReference type="Proteomes" id="UP000075840">
    <property type="component" value="Unassembled WGS sequence"/>
</dbReference>
<sequence length="278" mass="32104">MNATEMEEESAPEQQLPAEVKDEFGRKRIFGQQGTLRLIECVRQRPKLWHRQYLRSRASGIEDWEEIQRTEFSTISVNQLRVRWKTLRDCFRREAKRIEDGTIPAIRWPLYDHMQFLHGHFRLKKSKARKNGGKTVCRPERVSSPLQNNPNETEVKQSIKFVPIEEDIKHDTGPSERSIDEQDVKEEDDTSIDDGEVTYKNKFRPRSSKSASSTSTGGGWVKPDAENPDCRFLMSLTPFLNDLPAEENLKIRIKMLQLVAAANRSSGGSGTFIRKERS</sequence>
<evidence type="ECO:0000313" key="4">
    <source>
        <dbReference type="Proteomes" id="UP000075840"/>
    </source>
</evidence>
<keyword evidence="1" id="KW-0539">Nucleus</keyword>
<evidence type="ECO:0000256" key="2">
    <source>
        <dbReference type="SAM" id="MobiDB-lite"/>
    </source>
</evidence>
<dbReference type="PROSITE" id="PS51029">
    <property type="entry name" value="MADF"/>
    <property type="match status" value="1"/>
</dbReference>
<dbReference type="SMART" id="SM00595">
    <property type="entry name" value="MADF"/>
    <property type="match status" value="1"/>
</dbReference>